<reference evidence="2 3" key="1">
    <citation type="submission" date="2018-06" db="EMBL/GenBank/DDBJ databases">
        <title>The Genome of Cuscuta australis (Dodder) Provides Insight into the Evolution of Plant Parasitism.</title>
        <authorList>
            <person name="Liu H."/>
        </authorList>
    </citation>
    <scope>NUCLEOTIDE SEQUENCE [LARGE SCALE GENOMIC DNA]</scope>
    <source>
        <strain evidence="3">cv. Yunnan</strain>
        <tissue evidence="2">Vines</tissue>
    </source>
</reference>
<evidence type="ECO:0000313" key="3">
    <source>
        <dbReference type="Proteomes" id="UP000249390"/>
    </source>
</evidence>
<dbReference type="SUPFAM" id="SSF51735">
    <property type="entry name" value="NAD(P)-binding Rossmann-fold domains"/>
    <property type="match status" value="1"/>
</dbReference>
<accession>A0A328DXV3</accession>
<protein>
    <submittedName>
        <fullName evidence="2">Uncharacterized protein</fullName>
    </submittedName>
</protein>
<feature type="signal peptide" evidence="1">
    <location>
        <begin position="1"/>
        <end position="32"/>
    </location>
</feature>
<evidence type="ECO:0000256" key="1">
    <source>
        <dbReference type="SAM" id="SignalP"/>
    </source>
</evidence>
<comment type="caution">
    <text evidence="2">The sequence shown here is derived from an EMBL/GenBank/DDBJ whole genome shotgun (WGS) entry which is preliminary data.</text>
</comment>
<dbReference type="InterPro" id="IPR036291">
    <property type="entry name" value="NAD(P)-bd_dom_sf"/>
</dbReference>
<evidence type="ECO:0000313" key="2">
    <source>
        <dbReference type="EMBL" id="RAL50532.1"/>
    </source>
</evidence>
<dbReference type="EMBL" id="NQVE01000058">
    <property type="protein sequence ID" value="RAL50532.1"/>
    <property type="molecule type" value="Genomic_DNA"/>
</dbReference>
<organism evidence="2 3">
    <name type="scientific">Cuscuta australis</name>
    <dbReference type="NCBI Taxonomy" id="267555"/>
    <lineage>
        <taxon>Eukaryota</taxon>
        <taxon>Viridiplantae</taxon>
        <taxon>Streptophyta</taxon>
        <taxon>Embryophyta</taxon>
        <taxon>Tracheophyta</taxon>
        <taxon>Spermatophyta</taxon>
        <taxon>Magnoliopsida</taxon>
        <taxon>eudicotyledons</taxon>
        <taxon>Gunneridae</taxon>
        <taxon>Pentapetalae</taxon>
        <taxon>asterids</taxon>
        <taxon>lamiids</taxon>
        <taxon>Solanales</taxon>
        <taxon>Convolvulaceae</taxon>
        <taxon>Cuscuteae</taxon>
        <taxon>Cuscuta</taxon>
        <taxon>Cuscuta subgen. Grammica</taxon>
        <taxon>Cuscuta sect. Cleistogrammica</taxon>
    </lineage>
</organism>
<dbReference type="PRINTS" id="PR00081">
    <property type="entry name" value="GDHRDH"/>
</dbReference>
<feature type="chain" id="PRO_5016424030" evidence="1">
    <location>
        <begin position="33"/>
        <end position="319"/>
    </location>
</feature>
<dbReference type="AlphaFoldDB" id="A0A328DXV3"/>
<dbReference type="PANTHER" id="PTHR43431:SF1">
    <property type="entry name" value="OS08G0476300 PROTEIN"/>
    <property type="match status" value="1"/>
</dbReference>
<keyword evidence="3" id="KW-1185">Reference proteome</keyword>
<dbReference type="Gene3D" id="3.40.50.720">
    <property type="entry name" value="NAD(P)-binding Rossmann-like Domain"/>
    <property type="match status" value="1"/>
</dbReference>
<proteinExistence type="predicted"/>
<dbReference type="Pfam" id="PF00106">
    <property type="entry name" value="adh_short"/>
    <property type="match status" value="1"/>
</dbReference>
<dbReference type="PANTHER" id="PTHR43431">
    <property type="entry name" value="OXIDOREDUCTASE, SHORT CHAIN DEHYDROGENASE/REDUCTASE FAMILY (AFU_ORTHOLOGUE AFUA_5G14000)"/>
    <property type="match status" value="1"/>
</dbReference>
<name>A0A328DXV3_9ASTE</name>
<keyword evidence="1" id="KW-0732">Signal</keyword>
<sequence length="319" mass="34711">MPFLIGTHRSRQRPRTLYILHILAALSSLAIGRQAGNKSNNNKGKMMMRSMSSSAAPPRGIAAVVGVGPKLGRSIARKFVHEGYTVAILARDLGALSRFADEIAREEKAQVFAIRIDCSDTRSIREAFEGVLSLGFVEVLVYNAYKTVPIPLTNFVDIKVEHFEKSMAVSSVGAFHCAQQVLPGMVERGRGTILFTGCAASLAGIAGFSELCCGKFALRALSQCLAREFQPQGIHVAHVIIDGAVGTPRGASSSSLLSSSSSCSQQQKWGFRDMQQSEGGVEDGSMDPDELARTYWHLHVQDRSAWTQEIDLRSFRSTF</sequence>
<dbReference type="InterPro" id="IPR002347">
    <property type="entry name" value="SDR_fam"/>
</dbReference>
<dbReference type="Proteomes" id="UP000249390">
    <property type="component" value="Unassembled WGS sequence"/>
</dbReference>
<gene>
    <name evidence="2" type="ORF">DM860_014474</name>
</gene>